<accession>A0ACC3ME27</accession>
<keyword evidence="2" id="KW-1185">Reference proteome</keyword>
<proteinExistence type="predicted"/>
<gene>
    <name evidence="1" type="primary">ESC4_2</name>
    <name evidence="1" type="ORF">LTR37_020169</name>
</gene>
<protein>
    <submittedName>
        <fullName evidence="1">Regulator of Ty1 Transposition</fullName>
    </submittedName>
</protein>
<dbReference type="Proteomes" id="UP001281147">
    <property type="component" value="Unassembled WGS sequence"/>
</dbReference>
<evidence type="ECO:0000313" key="2">
    <source>
        <dbReference type="Proteomes" id="UP001281147"/>
    </source>
</evidence>
<evidence type="ECO:0000313" key="1">
    <source>
        <dbReference type="EMBL" id="KAK3684566.1"/>
    </source>
</evidence>
<name>A0ACC3ME27_9PEZI</name>
<dbReference type="EMBL" id="JAUTXU010000338">
    <property type="protein sequence ID" value="KAK3684566.1"/>
    <property type="molecule type" value="Genomic_DNA"/>
</dbReference>
<sequence length="899" mass="99644">MDEEGGGQLFDGVVFTTIPSDDLDVGQADALVDAVNAQGGRYVPLRQNDQQIEDLQELTHIVSTHIDFPQYNAALENGIHIVKPSWIITSVNKGKTAQPRQHSPDPSQYFHEVVITCADLPEGDQDAIVAGVIALGGQYSSPLSKLVTHIVTLGLDHEKCRIAKEKGLKCKIVLPHWFDDCFRLGRKINERPYVFPDPEILRRDNLGKVRDSHSDVLEGATVASPSGLPQSSPPPSPSETRKNLNAFMSKKILLSKDLQLTSHLHKTLEGLINHGGATLTDSVEDADIYIGCYRDGEDYVKASRAGKEVANLSWLYHVINRNKYTNPLSKLLHYPIPRKGVPGCENMRISISNYTGDARVYLENLIRYCGAEFTKTMKQDNTHLITAHTQSEKCEAAQEWGINVVNHIWLEESYAKCAAQNLTIPRYTHFPARTNLGEVAGQTSFDMKRVESMFFPKPRESPQKVQPPSEPTMKTKPSPRKTVHSTTTVLGSTINQGDSPMPTADDDNTEAEEPSTAKKVRGRPRKSVTTTPRFRDADKENESPLLQSSGRASKAKANDLLHQQKGDIALFQKEMKRKGGVTHGGRRSSNAADFSSPVPEAKQQRKKRASDEATYDVTAEGSDLSDGETQAQKDAVNAKPTKKAKTAPAPAHLPPVRYKMMVTGDDRWVDNVRKEAADRQKLRDLGVMLTQDPKDVQILCAPKILRTKKFVAALAGAPMVVDSKYLDTALKQSKLVENPPTLHDRGTEERFGFTLSDSLERAKINQRKLLRGWTIFVTNNVQGGFETYKEIITLNGGVAMLYTGRIGLTLPRRLRAREDPEAGSESQHQGGEEELEKAYLVSNITEADAKLWPQFKAVARKQGLEARIVKTDWLLNAAMSQEVKWDAKWAVDGEDGVGS</sequence>
<reference evidence="1" key="1">
    <citation type="submission" date="2023-07" db="EMBL/GenBank/DDBJ databases">
        <title>Black Yeasts Isolated from many extreme environments.</title>
        <authorList>
            <person name="Coleine C."/>
            <person name="Stajich J.E."/>
            <person name="Selbmann L."/>
        </authorList>
    </citation>
    <scope>NUCLEOTIDE SEQUENCE</scope>
    <source>
        <strain evidence="1">CCFEE 5714</strain>
    </source>
</reference>
<comment type="caution">
    <text evidence="1">The sequence shown here is derived from an EMBL/GenBank/DDBJ whole genome shotgun (WGS) entry which is preliminary data.</text>
</comment>
<organism evidence="1 2">
    <name type="scientific">Vermiconidia calcicola</name>
    <dbReference type="NCBI Taxonomy" id="1690605"/>
    <lineage>
        <taxon>Eukaryota</taxon>
        <taxon>Fungi</taxon>
        <taxon>Dikarya</taxon>
        <taxon>Ascomycota</taxon>
        <taxon>Pezizomycotina</taxon>
        <taxon>Dothideomycetes</taxon>
        <taxon>Dothideomycetidae</taxon>
        <taxon>Mycosphaerellales</taxon>
        <taxon>Extremaceae</taxon>
        <taxon>Vermiconidia</taxon>
    </lineage>
</organism>